<keyword evidence="2" id="KW-1185">Reference proteome</keyword>
<dbReference type="EMBL" id="CP017697">
    <property type="protein sequence ID" value="ATO42834.1"/>
    <property type="molecule type" value="Genomic_DNA"/>
</dbReference>
<evidence type="ECO:0000313" key="1">
    <source>
        <dbReference type="EMBL" id="ATO42834.1"/>
    </source>
</evidence>
<accession>A0A2D1KL37</accession>
<name>A0A2D1KL37_9LACO</name>
<reference evidence="1 2" key="1">
    <citation type="submission" date="2016-10" db="EMBL/GenBank/DDBJ databases">
        <title>The whole genome sequencing and assembly of L. cotyniformis subsp. torquens DSM 20004 strain.</title>
        <authorList>
            <person name="Park M.-K."/>
            <person name="Lee Y.-J."/>
            <person name="Yi H."/>
            <person name="Bahn Y.-S."/>
            <person name="Kim J.F."/>
            <person name="Lee D.-W."/>
        </authorList>
    </citation>
    <scope>NUCLEOTIDE SEQUENCE [LARGE SCALE GENOMIC DNA]</scope>
    <source>
        <strain evidence="1 2">DSM 20004</strain>
    </source>
</reference>
<evidence type="ECO:0000313" key="2">
    <source>
        <dbReference type="Proteomes" id="UP000223559"/>
    </source>
</evidence>
<dbReference type="KEGG" id="lcy:LC20004_02385"/>
<dbReference type="Gene3D" id="1.20.5.2050">
    <property type="match status" value="1"/>
</dbReference>
<proteinExistence type="predicted"/>
<gene>
    <name evidence="1" type="ORF">LC20004_02385</name>
</gene>
<dbReference type="AlphaFoldDB" id="A0A2D1KL37"/>
<protein>
    <recommendedName>
        <fullName evidence="3">AP2/ERF domain-containing protein</fullName>
    </recommendedName>
</protein>
<evidence type="ECO:0008006" key="3">
    <source>
        <dbReference type="Google" id="ProtNLM"/>
    </source>
</evidence>
<organism evidence="1 2">
    <name type="scientific">Loigolactobacillus coryniformis subsp. torquens DSM 20004 = KCTC 3535</name>
    <dbReference type="NCBI Taxonomy" id="1423822"/>
    <lineage>
        <taxon>Bacteria</taxon>
        <taxon>Bacillati</taxon>
        <taxon>Bacillota</taxon>
        <taxon>Bacilli</taxon>
        <taxon>Lactobacillales</taxon>
        <taxon>Lactobacillaceae</taxon>
        <taxon>Loigolactobacillus</taxon>
    </lineage>
</organism>
<dbReference type="Proteomes" id="UP000223559">
    <property type="component" value="Chromosome"/>
</dbReference>
<sequence length="126" mass="14226">MVVDGYRLRSGQTRSCGCLRQATSRENSRKNAAFQRRIGNPSNLIHANGIFLNSLVKSKRNKSGVIGVSFDQKRQCWFARLMVNHHYVLLKSFKSYDEAVAARRQAEAAYLHPQNSKMDSTASFSS</sequence>